<sequence>MSMMVKSIRGLPIVLAELSISERFMNQYGNFVALLCGCCAAPKLSGGALCI</sequence>
<accession>X5H5C7</accession>
<evidence type="ECO:0000313" key="2">
    <source>
        <dbReference type="Proteomes" id="UP000023755"/>
    </source>
</evidence>
<dbReference type="EMBL" id="CP007481">
    <property type="protein sequence ID" value="AHX11791.1"/>
    <property type="molecule type" value="Genomic_DNA"/>
</dbReference>
<proteinExistence type="predicted"/>
<dbReference type="KEGG" id="nhm:NHE_0872"/>
<dbReference type="STRING" id="1286528.NHE_0872"/>
<organism evidence="1 2">
    <name type="scientific">Neorickettsia helminthoeca str. Oregon</name>
    <dbReference type="NCBI Taxonomy" id="1286528"/>
    <lineage>
        <taxon>Bacteria</taxon>
        <taxon>Pseudomonadati</taxon>
        <taxon>Pseudomonadota</taxon>
        <taxon>Alphaproteobacteria</taxon>
        <taxon>Rickettsiales</taxon>
        <taxon>Anaplasmataceae</taxon>
        <taxon>Neorickettsia</taxon>
    </lineage>
</organism>
<dbReference type="Proteomes" id="UP000023755">
    <property type="component" value="Chromosome"/>
</dbReference>
<dbReference type="AlphaFoldDB" id="X5H5C7"/>
<reference evidence="1 2" key="1">
    <citation type="submission" date="2014-03" db="EMBL/GenBank/DDBJ databases">
        <title>Sequencing and Comparison of Genomes and Transcriptome Profiles of Human Ehrlichiosis Agents.</title>
        <authorList>
            <person name="Lin M."/>
            <person name="Daugherty S.C."/>
            <person name="Nagaraj S."/>
            <person name="Cheng Z."/>
            <person name="Xiong Q."/>
            <person name="Lin F.-Y."/>
            <person name="Sengamalay N."/>
            <person name="Ott S."/>
            <person name="Godinez A."/>
            <person name="Tallon L.J."/>
            <person name="Sadzewicz L."/>
            <person name="Fraser C.M."/>
            <person name="Dunning Hotopp J.C."/>
            <person name="Rikihisa Y."/>
        </authorList>
    </citation>
    <scope>NUCLEOTIDE SEQUENCE [LARGE SCALE GENOMIC DNA]</scope>
    <source>
        <strain evidence="1 2">Oregon</strain>
    </source>
</reference>
<evidence type="ECO:0000313" key="1">
    <source>
        <dbReference type="EMBL" id="AHX11791.1"/>
    </source>
</evidence>
<keyword evidence="2" id="KW-1185">Reference proteome</keyword>
<name>X5H5C7_9RICK</name>
<protein>
    <submittedName>
        <fullName evidence="1">Uncharacterized protein</fullName>
    </submittedName>
</protein>
<dbReference type="HOGENOM" id="CLU_3101360_0_0_5"/>
<gene>
    <name evidence="1" type="ORF">NHE_0872</name>
</gene>